<evidence type="ECO:0000313" key="1">
    <source>
        <dbReference type="EMBL" id="KAG2200089.1"/>
    </source>
</evidence>
<proteinExistence type="predicted"/>
<gene>
    <name evidence="1" type="ORF">INT47_007734</name>
</gene>
<evidence type="ECO:0000313" key="2">
    <source>
        <dbReference type="Proteomes" id="UP000603453"/>
    </source>
</evidence>
<dbReference type="Proteomes" id="UP000603453">
    <property type="component" value="Unassembled WGS sequence"/>
</dbReference>
<keyword evidence="2" id="KW-1185">Reference proteome</keyword>
<reference evidence="1" key="1">
    <citation type="submission" date="2020-12" db="EMBL/GenBank/DDBJ databases">
        <title>Metabolic potential, ecology and presence of endohyphal bacteria is reflected in genomic diversity of Mucoromycotina.</title>
        <authorList>
            <person name="Muszewska A."/>
            <person name="Okrasinska A."/>
            <person name="Steczkiewicz K."/>
            <person name="Drgas O."/>
            <person name="Orlowska M."/>
            <person name="Perlinska-Lenart U."/>
            <person name="Aleksandrzak-Piekarczyk T."/>
            <person name="Szatraj K."/>
            <person name="Zielenkiewicz U."/>
            <person name="Pilsyk S."/>
            <person name="Malc E."/>
            <person name="Mieczkowski P."/>
            <person name="Kruszewska J.S."/>
            <person name="Biernat P."/>
            <person name="Pawlowska J."/>
        </authorList>
    </citation>
    <scope>NUCLEOTIDE SEQUENCE</scope>
    <source>
        <strain evidence="1">WA0000017839</strain>
    </source>
</reference>
<dbReference type="EMBL" id="JAEPRD010000088">
    <property type="protein sequence ID" value="KAG2200089.1"/>
    <property type="molecule type" value="Genomic_DNA"/>
</dbReference>
<organism evidence="1 2">
    <name type="scientific">Mucor saturninus</name>
    <dbReference type="NCBI Taxonomy" id="64648"/>
    <lineage>
        <taxon>Eukaryota</taxon>
        <taxon>Fungi</taxon>
        <taxon>Fungi incertae sedis</taxon>
        <taxon>Mucoromycota</taxon>
        <taxon>Mucoromycotina</taxon>
        <taxon>Mucoromycetes</taxon>
        <taxon>Mucorales</taxon>
        <taxon>Mucorineae</taxon>
        <taxon>Mucoraceae</taxon>
        <taxon>Mucor</taxon>
    </lineage>
</organism>
<dbReference type="AlphaFoldDB" id="A0A8H7QWL2"/>
<accession>A0A8H7QWL2</accession>
<comment type="caution">
    <text evidence="1">The sequence shown here is derived from an EMBL/GenBank/DDBJ whole genome shotgun (WGS) entry which is preliminary data.</text>
</comment>
<sequence length="109" mass="12181">MAVLYGIIKNNWETDVLSPGHIEYAAVDAYLRDILPDESNLSKREQLITPKNKSSIGMEIVKVSIPGILLDRYKDNLSLEDFGQPNFTISVNRANLLTASEPKYISSLV</sequence>
<protein>
    <submittedName>
        <fullName evidence="1">Uncharacterized protein</fullName>
    </submittedName>
</protein>
<name>A0A8H7QWL2_9FUNG</name>